<accession>A0A9P3GDL7</accession>
<gene>
    <name evidence="3" type="ORF">PsYK624_099030</name>
</gene>
<reference evidence="3 4" key="1">
    <citation type="submission" date="2021-08" db="EMBL/GenBank/DDBJ databases">
        <title>Draft Genome Sequence of Phanerochaete sordida strain YK-624.</title>
        <authorList>
            <person name="Mori T."/>
            <person name="Dohra H."/>
            <person name="Suzuki T."/>
            <person name="Kawagishi H."/>
            <person name="Hirai H."/>
        </authorList>
    </citation>
    <scope>NUCLEOTIDE SEQUENCE [LARGE SCALE GENOMIC DNA]</scope>
    <source>
        <strain evidence="3 4">YK-624</strain>
    </source>
</reference>
<evidence type="ECO:0000313" key="3">
    <source>
        <dbReference type="EMBL" id="GJE93742.1"/>
    </source>
</evidence>
<dbReference type="PANTHER" id="PTHR48043:SF145">
    <property type="entry name" value="FI06409P-RELATED"/>
    <property type="match status" value="1"/>
</dbReference>
<proteinExistence type="predicted"/>
<dbReference type="Gene3D" id="3.40.50.2000">
    <property type="entry name" value="Glycogen Phosphorylase B"/>
    <property type="match status" value="1"/>
</dbReference>
<keyword evidence="4" id="KW-1185">Reference proteome</keyword>
<name>A0A9P3GDL7_9APHY</name>
<keyword evidence="2" id="KW-0808">Transferase</keyword>
<dbReference type="EMBL" id="BPQB01000034">
    <property type="protein sequence ID" value="GJE93742.1"/>
    <property type="molecule type" value="Genomic_DNA"/>
</dbReference>
<dbReference type="InterPro" id="IPR050271">
    <property type="entry name" value="UDP-glycosyltransferase"/>
</dbReference>
<dbReference type="InterPro" id="IPR002213">
    <property type="entry name" value="UDP_glucos_trans"/>
</dbReference>
<evidence type="ECO:0000256" key="1">
    <source>
        <dbReference type="ARBA" id="ARBA00022676"/>
    </source>
</evidence>
<dbReference type="AlphaFoldDB" id="A0A9P3GDL7"/>
<dbReference type="Pfam" id="PF00201">
    <property type="entry name" value="UDPGT"/>
    <property type="match status" value="1"/>
</dbReference>
<sequence>MDSATPLHIHLLSFDPAEKHARKLIASNHSTRNTLTFHSLGELMLFTEISQNGLIDRHGPAALLRKGGLKSYRFLAELFGFNPDCYVGIYERILEIMGIIKPRVHIAAVDLCMPIGMDACMTANVPWGILCPNSGLELSKHEQPMLKGFWRYPAPYSGFAFPVPLHLIPYNIALNIAWLRTLQTHPRIRTLEARRAKAGIRGQLLDKPLRALPFLICASVCEMEFPHVPGANVVYPGPIVVVPPPLAPGALADFLARARTLVVNMGSNFWYTEADVAAVADAVVLARERCPVRFQVLWKLNGKKAFEGLLEERLGKELLEDVRTEEWIEPPALAVLQHPNVVALVNHGGANSVHEAAYSGVPQIILPQWLDLYDYAVRVEWLGHGIYANKGHAAKIHAPQLADAFVRVLSDGEGTAMKKKALEIAEACRRGGGVGKVAQTLLSAARSAA</sequence>
<dbReference type="SUPFAM" id="SSF53756">
    <property type="entry name" value="UDP-Glycosyltransferase/glycogen phosphorylase"/>
    <property type="match status" value="1"/>
</dbReference>
<evidence type="ECO:0000313" key="4">
    <source>
        <dbReference type="Proteomes" id="UP000703269"/>
    </source>
</evidence>
<dbReference type="Proteomes" id="UP000703269">
    <property type="component" value="Unassembled WGS sequence"/>
</dbReference>
<keyword evidence="1" id="KW-0328">Glycosyltransferase</keyword>
<dbReference type="PANTHER" id="PTHR48043">
    <property type="entry name" value="EG:EG0003.4 PROTEIN-RELATED"/>
    <property type="match status" value="1"/>
</dbReference>
<dbReference type="GO" id="GO:0008194">
    <property type="term" value="F:UDP-glycosyltransferase activity"/>
    <property type="evidence" value="ECO:0007669"/>
    <property type="project" value="InterPro"/>
</dbReference>
<protein>
    <submittedName>
        <fullName evidence="3">Glycosyltransferase family 1 protein</fullName>
    </submittedName>
</protein>
<organism evidence="3 4">
    <name type="scientific">Phanerochaete sordida</name>
    <dbReference type="NCBI Taxonomy" id="48140"/>
    <lineage>
        <taxon>Eukaryota</taxon>
        <taxon>Fungi</taxon>
        <taxon>Dikarya</taxon>
        <taxon>Basidiomycota</taxon>
        <taxon>Agaricomycotina</taxon>
        <taxon>Agaricomycetes</taxon>
        <taxon>Polyporales</taxon>
        <taxon>Phanerochaetaceae</taxon>
        <taxon>Phanerochaete</taxon>
    </lineage>
</organism>
<evidence type="ECO:0000256" key="2">
    <source>
        <dbReference type="ARBA" id="ARBA00022679"/>
    </source>
</evidence>
<comment type="caution">
    <text evidence="3">The sequence shown here is derived from an EMBL/GenBank/DDBJ whole genome shotgun (WGS) entry which is preliminary data.</text>
</comment>
<dbReference type="OrthoDB" id="5835829at2759"/>